<keyword evidence="3" id="KW-1185">Reference proteome</keyword>
<dbReference type="InterPro" id="IPR012341">
    <property type="entry name" value="6hp_glycosidase-like_sf"/>
</dbReference>
<proteinExistence type="predicted"/>
<dbReference type="Gene3D" id="1.50.10.10">
    <property type="match status" value="1"/>
</dbReference>
<organism evidence="2 3">
    <name type="scientific">Lientehia hominis</name>
    <dbReference type="NCBI Taxonomy" id="2897778"/>
    <lineage>
        <taxon>Bacteria</taxon>
        <taxon>Bacillati</taxon>
        <taxon>Bacillota</taxon>
        <taxon>Clostridia</taxon>
        <taxon>Lachnospirales</taxon>
        <taxon>Lachnospiraceae</taxon>
        <taxon>Lientehia</taxon>
    </lineage>
</organism>
<dbReference type="GO" id="GO:0005975">
    <property type="term" value="P:carbohydrate metabolic process"/>
    <property type="evidence" value="ECO:0007669"/>
    <property type="project" value="InterPro"/>
</dbReference>
<name>A0AAP2RIU1_9FIRM</name>
<evidence type="ECO:0000259" key="1">
    <source>
        <dbReference type="Pfam" id="PF03190"/>
    </source>
</evidence>
<dbReference type="CDD" id="cd02955">
    <property type="entry name" value="SSP411"/>
    <property type="match status" value="1"/>
</dbReference>
<dbReference type="InterPro" id="IPR036249">
    <property type="entry name" value="Thioredoxin-like_sf"/>
</dbReference>
<dbReference type="Pfam" id="PF03190">
    <property type="entry name" value="Thioredox_DsbH"/>
    <property type="match status" value="1"/>
</dbReference>
<evidence type="ECO:0000313" key="3">
    <source>
        <dbReference type="Proteomes" id="UP001299265"/>
    </source>
</evidence>
<sequence length="679" mass="77009">MNHLKTENSPYLLQHAKNPVDWYPWGKEAFLKASAEKKPVFLSIGYSTCHWCHVMAHESFEDEEVAAVLNRSFISIKVDREERPDVDAVYMEFCQTLTGSGGWPLTVLMSPDQKPFYVDTYLPKKSHHGKMGLLVLLEAVENRWKNDRIHLLKAGDQITGFLRDNSESNSDGTSSKSDHPERLTAQAAAELHTAYDSKWGGFGEAPKFPIPHNLLFLMRYSKRVKNDWFMKMAENTLSKMVQGGLFDHIGGGFSRYSTDRQWLVPHFEKMLYDNALLAFSLLEAYSFTQKTEYETAARRTFRYIFRELTGSQGEFFCGQDADSDGVEGKYYVFTPDEVKNVLGTKNGEAFCNEYHISDYGNFEGKSIPNLMGNFDWETHFSQDIEEKEALYQYRKTRCRLHLDDKVLTAWNGLMILALVKGYSVLGDPAYLRAAIKAKNFLEKNLTDSSGCLFLSWRSGTASIPGQLGDYAFYLCGLLSLYETTFEAELLLRAEELAENMQRLFEDTRKGGYYLYGQDSETLVLRPKDTYDGALPSGNSMAAAALHKLAHLSGKETFRTSAERQMLFMQAQAKERPSGHTMFLLAQLAEEGIEEDVICVTAGTETGQAAKELRDHKNRHPERSFHMLLKTPENAEKLAVAAPFTSEYPLPPSGTMYYVCQNGTCSAPVYSLEETENRNY</sequence>
<dbReference type="Gene3D" id="3.40.30.10">
    <property type="entry name" value="Glutaredoxin"/>
    <property type="match status" value="1"/>
</dbReference>
<reference evidence="2 3" key="1">
    <citation type="submission" date="2021-11" db="EMBL/GenBank/DDBJ databases">
        <title>Lacrimispora sp. nov. NSJ-141 isolated from human feces.</title>
        <authorList>
            <person name="Abdugheni R."/>
        </authorList>
    </citation>
    <scope>NUCLEOTIDE SEQUENCE [LARGE SCALE GENOMIC DNA]</scope>
    <source>
        <strain evidence="2 3">NSJ-141</strain>
    </source>
</reference>
<dbReference type="PANTHER" id="PTHR42899">
    <property type="entry name" value="SPERMATOGENESIS-ASSOCIATED PROTEIN 20"/>
    <property type="match status" value="1"/>
</dbReference>
<dbReference type="Proteomes" id="UP001299265">
    <property type="component" value="Unassembled WGS sequence"/>
</dbReference>
<dbReference type="EMBL" id="JAJNOR010000003">
    <property type="protein sequence ID" value="MCD2492214.1"/>
    <property type="molecule type" value="Genomic_DNA"/>
</dbReference>
<dbReference type="InterPro" id="IPR008928">
    <property type="entry name" value="6-hairpin_glycosidase_sf"/>
</dbReference>
<dbReference type="SUPFAM" id="SSF48208">
    <property type="entry name" value="Six-hairpin glycosidases"/>
    <property type="match status" value="1"/>
</dbReference>
<dbReference type="RefSeq" id="WP_231062123.1">
    <property type="nucleotide sequence ID" value="NZ_JAJNOR010000003.1"/>
</dbReference>
<comment type="caution">
    <text evidence="2">The sequence shown here is derived from an EMBL/GenBank/DDBJ whole genome shotgun (WGS) entry which is preliminary data.</text>
</comment>
<evidence type="ECO:0000313" key="2">
    <source>
        <dbReference type="EMBL" id="MCD2492214.1"/>
    </source>
</evidence>
<dbReference type="SUPFAM" id="SSF52833">
    <property type="entry name" value="Thioredoxin-like"/>
    <property type="match status" value="1"/>
</dbReference>
<dbReference type="AlphaFoldDB" id="A0AAP2RIU1"/>
<gene>
    <name evidence="2" type="ORF">LQE92_06170</name>
</gene>
<feature type="domain" description="Spermatogenesis-associated protein 20-like TRX" evidence="1">
    <location>
        <begin position="2"/>
        <end position="161"/>
    </location>
</feature>
<dbReference type="PIRSF" id="PIRSF006402">
    <property type="entry name" value="UCP006402_thioredoxin"/>
    <property type="match status" value="1"/>
</dbReference>
<protein>
    <submittedName>
        <fullName evidence="2">Thioredoxin domain-containing protein</fullName>
    </submittedName>
</protein>
<dbReference type="InterPro" id="IPR004879">
    <property type="entry name" value="Ssp411-like_TRX"/>
</dbReference>
<dbReference type="PANTHER" id="PTHR42899:SF1">
    <property type="entry name" value="SPERMATOGENESIS-ASSOCIATED PROTEIN 20"/>
    <property type="match status" value="1"/>
</dbReference>
<dbReference type="InterPro" id="IPR024705">
    <property type="entry name" value="Ssp411"/>
</dbReference>
<accession>A0AAP2RIU1</accession>